<protein>
    <submittedName>
        <fullName evidence="2">Uncharacterized protein LOC142179980</fullName>
    </submittedName>
</protein>
<reference evidence="2" key="2">
    <citation type="submission" date="2025-08" db="UniProtKB">
        <authorList>
            <consortium name="RefSeq"/>
        </authorList>
    </citation>
    <scope>IDENTIFICATION</scope>
    <source>
        <tissue evidence="2">Leaf</tissue>
    </source>
</reference>
<dbReference type="Proteomes" id="UP000790787">
    <property type="component" value="Chromosome 4"/>
</dbReference>
<evidence type="ECO:0000313" key="2">
    <source>
        <dbReference type="RefSeq" id="XP_075106989.1"/>
    </source>
</evidence>
<sequence length="169" mass="19020">MGTNIAEEVAPKSKKRKRSSVQTKERNKKKFKGNCYNCGKAGHKVPDCRLPKNDKKKGQTNIVDNNDDIDDLCAMLSECNLVENPKEWWIDSGTTRHACAIKEAFATYSTTGPEEEFSMGNTATAKIEGYGKIFLKMTSGKDEAIEVFKQYTNKVENQLKIKMVRSDRG</sequence>
<dbReference type="RefSeq" id="XP_075106989.1">
    <property type="nucleotide sequence ID" value="XM_075250888.1"/>
</dbReference>
<gene>
    <name evidence="2" type="primary">LOC142179980</name>
</gene>
<reference evidence="1" key="1">
    <citation type="journal article" date="2014" name="Nat. Commun.">
        <title>The tobacco genome sequence and its comparison with those of tomato and potato.</title>
        <authorList>
            <person name="Sierro N."/>
            <person name="Battey J.N."/>
            <person name="Ouadi S."/>
            <person name="Bakaher N."/>
            <person name="Bovet L."/>
            <person name="Willig A."/>
            <person name="Goepfert S."/>
            <person name="Peitsch M.C."/>
            <person name="Ivanov N.V."/>
        </authorList>
    </citation>
    <scope>NUCLEOTIDE SEQUENCE [LARGE SCALE GENOMIC DNA]</scope>
</reference>
<proteinExistence type="predicted"/>
<organism evidence="1 2">
    <name type="scientific">Nicotiana tabacum</name>
    <name type="common">Common tobacco</name>
    <dbReference type="NCBI Taxonomy" id="4097"/>
    <lineage>
        <taxon>Eukaryota</taxon>
        <taxon>Viridiplantae</taxon>
        <taxon>Streptophyta</taxon>
        <taxon>Embryophyta</taxon>
        <taxon>Tracheophyta</taxon>
        <taxon>Spermatophyta</taxon>
        <taxon>Magnoliopsida</taxon>
        <taxon>eudicotyledons</taxon>
        <taxon>Gunneridae</taxon>
        <taxon>Pentapetalae</taxon>
        <taxon>asterids</taxon>
        <taxon>lamiids</taxon>
        <taxon>Solanales</taxon>
        <taxon>Solanaceae</taxon>
        <taxon>Nicotianoideae</taxon>
        <taxon>Nicotianeae</taxon>
        <taxon>Nicotiana</taxon>
    </lineage>
</organism>
<accession>A0AC58UBX8</accession>
<evidence type="ECO:0000313" key="1">
    <source>
        <dbReference type="Proteomes" id="UP000790787"/>
    </source>
</evidence>
<keyword evidence="1" id="KW-1185">Reference proteome</keyword>
<name>A0AC58UBX8_TOBAC</name>